<evidence type="ECO:0000256" key="1">
    <source>
        <dbReference type="SAM" id="Coils"/>
    </source>
</evidence>
<gene>
    <name evidence="2" type="ORF">GALL_190140</name>
</gene>
<name>A0A1J5S471_9ZZZZ</name>
<organism evidence="2">
    <name type="scientific">mine drainage metagenome</name>
    <dbReference type="NCBI Taxonomy" id="410659"/>
    <lineage>
        <taxon>unclassified sequences</taxon>
        <taxon>metagenomes</taxon>
        <taxon>ecological metagenomes</taxon>
    </lineage>
</organism>
<protein>
    <submittedName>
        <fullName evidence="2">Uncharacterized protein</fullName>
    </submittedName>
</protein>
<keyword evidence="1" id="KW-0175">Coiled coil</keyword>
<comment type="caution">
    <text evidence="2">The sequence shown here is derived from an EMBL/GenBank/DDBJ whole genome shotgun (WGS) entry which is preliminary data.</text>
</comment>
<dbReference type="AlphaFoldDB" id="A0A1J5S471"/>
<accession>A0A1J5S471</accession>
<proteinExistence type="predicted"/>
<sequence>MTQKSEVTKLQEAQQLKREELQIQEGKLKELHAELEKLNSKVHNNEKLSSDDTRYISELGWLAALSVTIATIASSL</sequence>
<dbReference type="EMBL" id="MLJW01000112">
    <property type="protein sequence ID" value="OIQ98919.1"/>
    <property type="molecule type" value="Genomic_DNA"/>
</dbReference>
<feature type="coiled-coil region" evidence="1">
    <location>
        <begin position="18"/>
        <end position="48"/>
    </location>
</feature>
<evidence type="ECO:0000313" key="2">
    <source>
        <dbReference type="EMBL" id="OIQ98919.1"/>
    </source>
</evidence>
<reference evidence="2" key="1">
    <citation type="submission" date="2016-10" db="EMBL/GenBank/DDBJ databases">
        <title>Sequence of Gallionella enrichment culture.</title>
        <authorList>
            <person name="Poehlein A."/>
            <person name="Muehling M."/>
            <person name="Daniel R."/>
        </authorList>
    </citation>
    <scope>NUCLEOTIDE SEQUENCE</scope>
</reference>